<dbReference type="PROSITE" id="PS51208">
    <property type="entry name" value="AUTOTRANSPORTER"/>
    <property type="match status" value="1"/>
</dbReference>
<evidence type="ECO:0000313" key="5">
    <source>
        <dbReference type="Proteomes" id="UP001177258"/>
    </source>
</evidence>
<organism evidence="4 5">
    <name type="scientific">Helicobacter cappadocius</name>
    <dbReference type="NCBI Taxonomy" id="3063998"/>
    <lineage>
        <taxon>Bacteria</taxon>
        <taxon>Pseudomonadati</taxon>
        <taxon>Campylobacterota</taxon>
        <taxon>Epsilonproteobacteria</taxon>
        <taxon>Campylobacterales</taxon>
        <taxon>Helicobacteraceae</taxon>
        <taxon>Helicobacter</taxon>
    </lineage>
</organism>
<feature type="signal peptide" evidence="1">
    <location>
        <begin position="1"/>
        <end position="38"/>
    </location>
</feature>
<dbReference type="InterPro" id="IPR006315">
    <property type="entry name" value="OM_autotransptr_brl_dom"/>
</dbReference>
<evidence type="ECO:0000256" key="1">
    <source>
        <dbReference type="SAM" id="SignalP"/>
    </source>
</evidence>
<sequence>MLSFLNLFQSKLIASLTSRPFFLSLTLAGSLFPFTAYADTIDSGACTAENSNCNRFYFLTNSDANFQNHAQVYTLTTYNGTTYGGYVKHVSTLQNFNGTISDMIFQGINLIAPRLNISANTNNIKTITDSQISSDLFGSFYKLVVKDSDINGFITAYGDGKWKNDNLTFDHSNITGSIINASNNPGNQVHLTFSNGSVLKGDIIINSTATYDATKSPNFSAIMWTEFDNSTWYGNFKDISADAHFESHLTLRNTQVNPDSDTKTNFNFVNGMHYFNVEDSNLNADISIQAHTFVNLKNSSVHNINQMGGGHDGILNKDNTLTLDHSSADYIGINGGITNITMTNNSIIGSKDPVDHNVIFVSGGWGSLTMTDSTINGAIDLDAYNSLPIKATNSTFNVKSGKKGWAILNYFGTINDSYLDHSTMNGGILWINSTFTGGNNNEGFEFRNGSVLNGDLHYADSPYGVSSTGANFAFKDSTMNGNITSSTSNVTQGNPITRVMFRQSTLNGDISISSKNLNSTDPKNPSKYAVVDMSLGFWQSTFNFNNITSLSDDTTYKPKLAIALNETNMIGEDIKNQGDLTIVAGDNSLIRGNITTGIADDGTPMKNATLDLHLTYWDYTITNGIAQKNTSGVYKTSGNDDMSHISTYEGRLITGAAGNNIHLDSGTLSLLPGSNVTAFVKADITSNQKNTIKMQDSFFYMTNKSIFTGALISSGYNRLTLDSGVSINLNSPSAFRGSLVTLTGGGAININATSALFLKPNENSNNLYHFSSPSANLGFEGTFRDSATGGNYLELDSSQKVPNGLGNYDDAVVLVLDKGTAATPNTFKGTLFAKGSKNYLYLGDYSQFTLDTGSFFDGVLVTKQDDTANHSVFNNANGNVVLEDGSYFRGSLSANTLTLKGANIINNNDTTIKAIQVLSGNNSLNLSASTTAPILNTGGGLDVDFNPTDGKPISFKGGIYTYGDAGTHVSFTKTLYADPDGSTIIATGRAVSLVEYISDMATIQTFASTLEQIPDRLPVYNIYTKDSAVNGFFITGPFSAKANIHYSGGRTLLILADSMDTTTDSAPTDTDTPADASDIDPSQIPYKDGVLIYLDASKANTLLSDYRNLYPENFASLSVDKLSSITQAAQMAACKADSSKCLKDDDPSKINGFVGSDGTLIYKAYLDGILVGNIASLSTSTSTSKKQYIATLNPNSAFVGSMEIKDTPISVNLSEGSKLVFTKDSTIQTLTSSSDDYIDRSSLTAATLAQNNTIIDLATNADPHNLVKKDNYSTLNIDNLNGVSDVVFKFSFGKDSSGNNASDRLVVTNTTNSKNNIMQIYQNLSHPTELQDGEKLLIASIANGGSIDGGKIFETGQIFNNEGFDTIKSSIVVLDQNSNDPTTATSGATYSNYYLTSISSSINTQAANISKAALNSNRSILLGNINDLNKRLGELRNNPYTQGAWARIFNGMTSSDYGIAVRNIFTNVQAGYDYSVGDLRDANQYVGVAISYGYSNLNASSVDLKGNANMIELGAYYSYVADSGLYTDSILKYAFINNKLSIDTTSAINYNTNALTFGQEVGYRFFLDRNKKFYIDPLAEITLGYFGGGNVDRIKGDAFLNTKFDPSFLYRVKIGGNMGYRLITSRNETDFRAGLSYVLDGNIGDISMNSNLSSATHSIPVSNTGLLQLGANSIISSNWRAYVDLDVGFGSSIFRQDYLISLGGRYIFGKKSRVITPVNNPLHNNKPSNKK</sequence>
<reference evidence="3" key="2">
    <citation type="submission" date="2023-07" db="EMBL/GenBank/DDBJ databases">
        <authorList>
            <person name="Aydin F."/>
            <person name="Tarhane S."/>
            <person name="Saticioglu I.B."/>
            <person name="Karakaya E."/>
            <person name="Abay S."/>
            <person name="Guran O."/>
            <person name="Bozkurt E."/>
            <person name="Uzum N."/>
            <person name="Olgun K."/>
            <person name="Jablonski D."/>
        </authorList>
    </citation>
    <scope>NUCLEOTIDE SEQUENCE</scope>
    <source>
        <strain evidence="3">Faydin-H75</strain>
    </source>
</reference>
<dbReference type="Proteomes" id="UP001177258">
    <property type="component" value="Unassembled WGS sequence"/>
</dbReference>
<dbReference type="Proteomes" id="UP001240777">
    <property type="component" value="Unassembled WGS sequence"/>
</dbReference>
<comment type="caution">
    <text evidence="4">The sequence shown here is derived from an EMBL/GenBank/DDBJ whole genome shotgun (WGS) entry which is preliminary data.</text>
</comment>
<reference evidence="3 5" key="3">
    <citation type="journal article" date="2024" name="Syst. Appl. Microbiol.">
        <title>Helicobacter cappadocius sp. nov., from lizards: The first psychrotrophic Helicobacter species.</title>
        <authorList>
            <person name="Aydin F."/>
            <person name="Tarhane S."/>
            <person name="Karakaya E."/>
            <person name="Abay S."/>
            <person name="Kayman T."/>
            <person name="Guran O."/>
            <person name="Bozkurt E."/>
            <person name="Uzum N."/>
            <person name="Avci A."/>
            <person name="Olgun K."/>
            <person name="Jablonski D."/>
            <person name="Guran C."/>
            <person name="Burcin Saticioglu I."/>
        </authorList>
    </citation>
    <scope>NUCLEOTIDE SEQUENCE [LARGE SCALE GENOMIC DNA]</scope>
    <source>
        <strain evidence="3">Faydin-H75</strain>
        <strain evidence="5">faydin-H76</strain>
    </source>
</reference>
<dbReference type="InterPro" id="IPR005546">
    <property type="entry name" value="Autotransporte_beta"/>
</dbReference>
<keyword evidence="6" id="KW-1185">Reference proteome</keyword>
<dbReference type="Pfam" id="PF03797">
    <property type="entry name" value="Autotransporter"/>
    <property type="match status" value="1"/>
</dbReference>
<gene>
    <name evidence="3" type="ORF">Q5I04_00875</name>
    <name evidence="4" type="ORF">Q5I06_00875</name>
</gene>
<dbReference type="SUPFAM" id="SSF103515">
    <property type="entry name" value="Autotransporter"/>
    <property type="match status" value="1"/>
</dbReference>
<name>A0AA90TE87_9HELI</name>
<keyword evidence="1" id="KW-0732">Signal</keyword>
<protein>
    <submittedName>
        <fullName evidence="4">Autotransporter outer membrane beta-barrel domain-containing protein</fullName>
    </submittedName>
</protein>
<dbReference type="EMBL" id="JAUPEV010000001">
    <property type="protein sequence ID" value="MDO7252473.1"/>
    <property type="molecule type" value="Genomic_DNA"/>
</dbReference>
<dbReference type="SMART" id="SM00869">
    <property type="entry name" value="Autotransporter"/>
    <property type="match status" value="1"/>
</dbReference>
<feature type="chain" id="PRO_5041666200" evidence="1">
    <location>
        <begin position="39"/>
        <end position="1731"/>
    </location>
</feature>
<dbReference type="EMBL" id="JAUYZK010000001">
    <property type="protein sequence ID" value="MDP2538340.1"/>
    <property type="molecule type" value="Genomic_DNA"/>
</dbReference>
<evidence type="ECO:0000313" key="4">
    <source>
        <dbReference type="EMBL" id="MDP2538340.1"/>
    </source>
</evidence>
<evidence type="ECO:0000313" key="3">
    <source>
        <dbReference type="EMBL" id="MDO7252473.1"/>
    </source>
</evidence>
<dbReference type="GO" id="GO:0019867">
    <property type="term" value="C:outer membrane"/>
    <property type="evidence" value="ECO:0007669"/>
    <property type="project" value="InterPro"/>
</dbReference>
<dbReference type="InterPro" id="IPR036709">
    <property type="entry name" value="Autotransporte_beta_dom_sf"/>
</dbReference>
<dbReference type="NCBIfam" id="TIGR01414">
    <property type="entry name" value="autotrans_barl"/>
    <property type="match status" value="1"/>
</dbReference>
<evidence type="ECO:0000313" key="6">
    <source>
        <dbReference type="Proteomes" id="UP001240777"/>
    </source>
</evidence>
<evidence type="ECO:0000259" key="2">
    <source>
        <dbReference type="PROSITE" id="PS51208"/>
    </source>
</evidence>
<proteinExistence type="predicted"/>
<dbReference type="Gene3D" id="2.40.128.130">
    <property type="entry name" value="Autotransporter beta-domain"/>
    <property type="match status" value="1"/>
</dbReference>
<feature type="domain" description="Autotransporter" evidence="2">
    <location>
        <begin position="1437"/>
        <end position="1708"/>
    </location>
</feature>
<reference evidence="4 6" key="1">
    <citation type="submission" date="2023-07" db="EMBL/GenBank/DDBJ databases">
        <title>Unpublished Manusciprt.</title>
        <authorList>
            <person name="Aydin F."/>
            <person name="Tarhane S."/>
            <person name="Saticioglu I.B."/>
            <person name="Karakaya E."/>
            <person name="Abay S."/>
            <person name="Guran O."/>
            <person name="Bozkurt E."/>
            <person name="Uzum N."/>
            <person name="Olgun K."/>
            <person name="Jablonski D."/>
        </authorList>
    </citation>
    <scope>NUCLEOTIDE SEQUENCE</scope>
    <source>
        <strain evidence="6">faydin-H75</strain>
        <strain evidence="4">Faydin-H76</strain>
    </source>
</reference>
<accession>A0AA90TE87</accession>
<dbReference type="RefSeq" id="WP_305516315.1">
    <property type="nucleotide sequence ID" value="NZ_JAUPEV010000001.1"/>
</dbReference>